<dbReference type="STRING" id="290317.Cpha266_0082"/>
<gene>
    <name evidence="7" type="ordered locus">Cpha266_0082</name>
</gene>
<dbReference type="OrthoDB" id="9801520at2"/>
<dbReference type="InterPro" id="IPR004603">
    <property type="entry name" value="DNA_mismatch_endonuc_vsr"/>
</dbReference>
<dbReference type="AlphaFoldDB" id="A1BCM5"/>
<protein>
    <submittedName>
        <fullName evidence="7">T/G mismatch-specific endonuclease</fullName>
        <ecNumber evidence="7">3.1.-.-</ecNumber>
    </submittedName>
</protein>
<evidence type="ECO:0000256" key="5">
    <source>
        <dbReference type="ARBA" id="ARBA00023204"/>
    </source>
</evidence>
<dbReference type="NCBIfam" id="TIGR00632">
    <property type="entry name" value="vsr"/>
    <property type="match status" value="1"/>
</dbReference>
<keyword evidence="3" id="KW-0227">DNA damage</keyword>
<evidence type="ECO:0000256" key="1">
    <source>
        <dbReference type="ARBA" id="ARBA00022722"/>
    </source>
</evidence>
<accession>A1BCM5</accession>
<evidence type="ECO:0000256" key="4">
    <source>
        <dbReference type="ARBA" id="ARBA00022801"/>
    </source>
</evidence>
<dbReference type="Pfam" id="PF03852">
    <property type="entry name" value="Vsr"/>
    <property type="match status" value="1"/>
</dbReference>
<dbReference type="SUPFAM" id="SSF52980">
    <property type="entry name" value="Restriction endonuclease-like"/>
    <property type="match status" value="1"/>
</dbReference>
<dbReference type="InterPro" id="IPR011335">
    <property type="entry name" value="Restrct_endonuc-II-like"/>
</dbReference>
<evidence type="ECO:0000256" key="2">
    <source>
        <dbReference type="ARBA" id="ARBA00022759"/>
    </source>
</evidence>
<keyword evidence="2 7" id="KW-0255">Endonuclease</keyword>
<dbReference type="CDD" id="cd00221">
    <property type="entry name" value="Vsr"/>
    <property type="match status" value="1"/>
</dbReference>
<keyword evidence="1" id="KW-0540">Nuclease</keyword>
<keyword evidence="4 7" id="KW-0378">Hydrolase</keyword>
<keyword evidence="8" id="KW-1185">Reference proteome</keyword>
<evidence type="ECO:0000313" key="8">
    <source>
        <dbReference type="Proteomes" id="UP000008701"/>
    </source>
</evidence>
<dbReference type="REBASE" id="14081">
    <property type="entry name" value="V.Cph266ORF83P"/>
</dbReference>
<dbReference type="GO" id="GO:0006298">
    <property type="term" value="P:mismatch repair"/>
    <property type="evidence" value="ECO:0007669"/>
    <property type="project" value="InterPro"/>
</dbReference>
<keyword evidence="5" id="KW-0234">DNA repair</keyword>
<dbReference type="GO" id="GO:0004519">
    <property type="term" value="F:endonuclease activity"/>
    <property type="evidence" value="ECO:0007669"/>
    <property type="project" value="UniProtKB-KW"/>
</dbReference>
<reference evidence="7 8" key="1">
    <citation type="submission" date="2006-12" db="EMBL/GenBank/DDBJ databases">
        <title>Complete sequence of Chlorobium phaeobacteroides DSM 266.</title>
        <authorList>
            <consortium name="US DOE Joint Genome Institute"/>
            <person name="Copeland A."/>
            <person name="Lucas S."/>
            <person name="Lapidus A."/>
            <person name="Barry K."/>
            <person name="Detter J.C."/>
            <person name="Glavina del Rio T."/>
            <person name="Hammon N."/>
            <person name="Israni S."/>
            <person name="Pitluck S."/>
            <person name="Goltsman E."/>
            <person name="Schmutz J."/>
            <person name="Larimer F."/>
            <person name="Land M."/>
            <person name="Hauser L."/>
            <person name="Mikhailova N."/>
            <person name="Li T."/>
            <person name="Overmann J."/>
            <person name="Bryant D.A."/>
            <person name="Richardson P."/>
        </authorList>
    </citation>
    <scope>NUCLEOTIDE SEQUENCE [LARGE SCALE GENOMIC DNA]</scope>
    <source>
        <strain evidence="7 8">DSM 266</strain>
    </source>
</reference>
<evidence type="ECO:0000256" key="6">
    <source>
        <dbReference type="ARBA" id="ARBA00029466"/>
    </source>
</evidence>
<dbReference type="Gene3D" id="3.40.960.10">
    <property type="entry name" value="VSR Endonuclease"/>
    <property type="match status" value="1"/>
</dbReference>
<dbReference type="RefSeq" id="WP_011743992.1">
    <property type="nucleotide sequence ID" value="NC_008639.1"/>
</dbReference>
<evidence type="ECO:0000256" key="3">
    <source>
        <dbReference type="ARBA" id="ARBA00022763"/>
    </source>
</evidence>
<dbReference type="GO" id="GO:0016787">
    <property type="term" value="F:hydrolase activity"/>
    <property type="evidence" value="ECO:0007669"/>
    <property type="project" value="UniProtKB-KW"/>
</dbReference>
<dbReference type="KEGG" id="cph:Cpha266_0082"/>
<sequence>MADVVSPETRSRMMSGIRSENTVPEMRVRRGLHARGFRFRLHCGGLPGKPDIVFPKYRAVIFIHGCFWHAHECPLFKWPKTREDFWKKKIGKNRIRDLAVMDELARQGWRVLIVWECALKGKGRRPIDEVVDSCAEWLLSSSTKREIRGQHEIIDITIDHEKQGLPDDLREGTRRK</sequence>
<dbReference type="Proteomes" id="UP000008701">
    <property type="component" value="Chromosome"/>
</dbReference>
<dbReference type="EMBL" id="CP000492">
    <property type="protein sequence ID" value="ABL64152.1"/>
    <property type="molecule type" value="Genomic_DNA"/>
</dbReference>
<dbReference type="HOGENOM" id="CLU_111913_1_1_10"/>
<dbReference type="eggNOG" id="COG3727">
    <property type="taxonomic scope" value="Bacteria"/>
</dbReference>
<comment type="similarity">
    <text evidence="6">Belongs to the Vsr family.</text>
</comment>
<name>A1BCM5_CHLPD</name>
<organism evidence="7 8">
    <name type="scientific">Chlorobium phaeobacteroides (strain DSM 266 / SMG 266 / 2430)</name>
    <dbReference type="NCBI Taxonomy" id="290317"/>
    <lineage>
        <taxon>Bacteria</taxon>
        <taxon>Pseudomonadati</taxon>
        <taxon>Chlorobiota</taxon>
        <taxon>Chlorobiia</taxon>
        <taxon>Chlorobiales</taxon>
        <taxon>Chlorobiaceae</taxon>
        <taxon>Chlorobium/Pelodictyon group</taxon>
        <taxon>Chlorobium</taxon>
    </lineage>
</organism>
<dbReference type="EC" id="3.1.-.-" evidence="7"/>
<evidence type="ECO:0000313" key="7">
    <source>
        <dbReference type="EMBL" id="ABL64152.1"/>
    </source>
</evidence>
<proteinExistence type="inferred from homology"/>